<dbReference type="PANTHER" id="PTHR35789:SF1">
    <property type="entry name" value="SPORE GERMINATION PROTEIN B3"/>
    <property type="match status" value="1"/>
</dbReference>
<dbReference type="Pfam" id="PF05504">
    <property type="entry name" value="Spore_GerAC"/>
    <property type="match status" value="1"/>
</dbReference>
<evidence type="ECO:0000256" key="2">
    <source>
        <dbReference type="ARBA" id="ARBA00007886"/>
    </source>
</evidence>
<dbReference type="InterPro" id="IPR046953">
    <property type="entry name" value="Spore_GerAC-like_C"/>
</dbReference>
<evidence type="ECO:0000259" key="8">
    <source>
        <dbReference type="Pfam" id="PF05504"/>
    </source>
</evidence>
<protein>
    <submittedName>
        <fullName evidence="10">Ger(X)C family spore germination protein</fullName>
    </submittedName>
</protein>
<dbReference type="InterPro" id="IPR057336">
    <property type="entry name" value="GerAC_N"/>
</dbReference>
<comment type="subcellular location">
    <subcellularLocation>
        <location evidence="1">Membrane</location>
        <topology evidence="1">Lipid-anchor</topology>
    </subcellularLocation>
</comment>
<comment type="caution">
    <text evidence="10">The sequence shown here is derived from an EMBL/GenBank/DDBJ whole genome shotgun (WGS) entry which is preliminary data.</text>
</comment>
<dbReference type="NCBIfam" id="TIGR02887">
    <property type="entry name" value="spore_ger_x_C"/>
    <property type="match status" value="1"/>
</dbReference>
<evidence type="ECO:0000256" key="1">
    <source>
        <dbReference type="ARBA" id="ARBA00004635"/>
    </source>
</evidence>
<accession>A0A850EQ62</accession>
<gene>
    <name evidence="10" type="ORF">HPT30_19970</name>
</gene>
<keyword evidence="6" id="KW-0564">Palmitate</keyword>
<organism evidence="10 11">
    <name type="scientific">Paenibacillus agri</name>
    <dbReference type="NCBI Taxonomy" id="2744309"/>
    <lineage>
        <taxon>Bacteria</taxon>
        <taxon>Bacillati</taxon>
        <taxon>Bacillota</taxon>
        <taxon>Bacilli</taxon>
        <taxon>Bacillales</taxon>
        <taxon>Paenibacillaceae</taxon>
        <taxon>Paenibacillus</taxon>
    </lineage>
</organism>
<proteinExistence type="inferred from homology"/>
<dbReference type="PANTHER" id="PTHR35789">
    <property type="entry name" value="SPORE GERMINATION PROTEIN B3"/>
    <property type="match status" value="1"/>
</dbReference>
<evidence type="ECO:0000256" key="7">
    <source>
        <dbReference type="ARBA" id="ARBA00023288"/>
    </source>
</evidence>
<evidence type="ECO:0000256" key="6">
    <source>
        <dbReference type="ARBA" id="ARBA00023139"/>
    </source>
</evidence>
<feature type="domain" description="Spore germination GerAC-like C-terminal" evidence="8">
    <location>
        <begin position="215"/>
        <end position="380"/>
    </location>
</feature>
<dbReference type="Proteomes" id="UP000564806">
    <property type="component" value="Unassembled WGS sequence"/>
</dbReference>
<keyword evidence="11" id="KW-1185">Reference proteome</keyword>
<dbReference type="AlphaFoldDB" id="A0A850EQ62"/>
<evidence type="ECO:0000256" key="3">
    <source>
        <dbReference type="ARBA" id="ARBA00022544"/>
    </source>
</evidence>
<dbReference type="Gene3D" id="3.30.300.210">
    <property type="entry name" value="Nutrient germinant receptor protein C, domain 3"/>
    <property type="match status" value="1"/>
</dbReference>
<evidence type="ECO:0000256" key="5">
    <source>
        <dbReference type="ARBA" id="ARBA00023136"/>
    </source>
</evidence>
<evidence type="ECO:0000313" key="10">
    <source>
        <dbReference type="EMBL" id="NUU62626.1"/>
    </source>
</evidence>
<feature type="domain" description="Spore germination protein N-terminal" evidence="9">
    <location>
        <begin position="16"/>
        <end position="189"/>
    </location>
</feature>
<dbReference type="InterPro" id="IPR008844">
    <property type="entry name" value="Spore_GerAC-like"/>
</dbReference>
<dbReference type="GO" id="GO:0016020">
    <property type="term" value="C:membrane"/>
    <property type="evidence" value="ECO:0007669"/>
    <property type="project" value="UniProtKB-SubCell"/>
</dbReference>
<evidence type="ECO:0000313" key="11">
    <source>
        <dbReference type="Proteomes" id="UP000564806"/>
    </source>
</evidence>
<dbReference type="EMBL" id="JABWCS010000215">
    <property type="protein sequence ID" value="NUU62626.1"/>
    <property type="molecule type" value="Genomic_DNA"/>
</dbReference>
<reference evidence="10" key="1">
    <citation type="submission" date="2020-06" db="EMBL/GenBank/DDBJ databases">
        <title>Paenibacillus sp. nov., isolated from soil.</title>
        <authorList>
            <person name="Seo Y.L."/>
        </authorList>
    </citation>
    <scope>NUCLEOTIDE SEQUENCE [LARGE SCALE GENOMIC DNA]</scope>
    <source>
        <strain evidence="10">JW14</strain>
    </source>
</reference>
<dbReference type="GO" id="GO:0009847">
    <property type="term" value="P:spore germination"/>
    <property type="evidence" value="ECO:0007669"/>
    <property type="project" value="InterPro"/>
</dbReference>
<keyword evidence="4" id="KW-0732">Signal</keyword>
<keyword evidence="5" id="KW-0472">Membrane</keyword>
<evidence type="ECO:0000256" key="4">
    <source>
        <dbReference type="ARBA" id="ARBA00022729"/>
    </source>
</evidence>
<name>A0A850EQ62_9BACL</name>
<keyword evidence="7" id="KW-0449">Lipoprotein</keyword>
<keyword evidence="3" id="KW-0309">Germination</keyword>
<comment type="similarity">
    <text evidence="2">Belongs to the GerABKC lipoprotein family.</text>
</comment>
<dbReference type="InterPro" id="IPR038501">
    <property type="entry name" value="Spore_GerAC_C_sf"/>
</dbReference>
<dbReference type="Pfam" id="PF25198">
    <property type="entry name" value="Spore_GerAC_N"/>
    <property type="match status" value="1"/>
</dbReference>
<evidence type="ECO:0000259" key="9">
    <source>
        <dbReference type="Pfam" id="PF25198"/>
    </source>
</evidence>
<sequence>MIVMLCFLSLTGCWSRRELNELLIVLGIGFDWVDDEFLVSFQVVNPSEISAQKRGGDRPPTTLFQGRGKTLLEAARFLTAEAPRKVYMGHLQFYVIGEELAKRGISDFVDNALRDNEHRMDFNVVVARETKAENILKLYTPLEKLPTYSMLHSLETSEKNWAPTVSVTMDDVMKRLSSNGVDLTLTGIKLIGNLQQAEAKSNLETFLPHSRFRYNGIAAFKGDKLIGWLNQQESKGYTDITNKLESTSIEIPCGPTFYTGIEVTSSKSKVESKIIDGIPEMTISIRSEGSINQKSCRDINLMDPDTITQLQNQAVEIIRSNAEAAVHRSKTMKSDFLGFGEVIAKSHPHYWDTIKESWIEDFLSKTKVRYKIEMLIRKTGTTGNTTLES</sequence>